<gene>
    <name evidence="2" type="primary">20200627</name>
    <name evidence="1" type="ORF">HELRODRAFT_164606</name>
</gene>
<accession>T1EVM7</accession>
<sequence length="230" mass="26372">MALLPTTVKEHHCKNYNYTDISGHCMSGCLEDLKGHGCSQRGESKNPCQGSQICVEENLGLIEISSCYPEKEIRVEVGNIAYKRRVFMKHGLYTEKATDGDIYSFFATHSIHPDPWIVIDLSRYYMITSIEMYHPPVQLNRGIVGLRIVISKDFSLDSRYRFDEKNFVAIEETVTSELSDVDFFSTKNVLNLKGRFVMLRQSSEFIGKEPISVREVFVRGTGYKGYSYYI</sequence>
<dbReference type="Gene3D" id="2.60.120.260">
    <property type="entry name" value="Galactose-binding domain-like"/>
    <property type="match status" value="1"/>
</dbReference>
<evidence type="ECO:0000313" key="3">
    <source>
        <dbReference type="Proteomes" id="UP000015101"/>
    </source>
</evidence>
<dbReference type="Proteomes" id="UP000015101">
    <property type="component" value="Unassembled WGS sequence"/>
</dbReference>
<dbReference type="GeneID" id="20200627"/>
<dbReference type="InParanoid" id="T1EVM7"/>
<evidence type="ECO:0000313" key="2">
    <source>
        <dbReference type="EnsemblMetazoa" id="HelroP164606"/>
    </source>
</evidence>
<dbReference type="CTD" id="20200627"/>
<name>T1EVM7_HELRO</name>
<dbReference type="EnsemblMetazoa" id="HelroT164606">
    <property type="protein sequence ID" value="HelroP164606"/>
    <property type="gene ID" value="HelroG164606"/>
</dbReference>
<keyword evidence="3" id="KW-1185">Reference proteome</keyword>
<proteinExistence type="predicted"/>
<dbReference type="RefSeq" id="XP_009027751.1">
    <property type="nucleotide sequence ID" value="XM_009029503.1"/>
</dbReference>
<reference evidence="3" key="1">
    <citation type="submission" date="2012-12" db="EMBL/GenBank/DDBJ databases">
        <authorList>
            <person name="Hellsten U."/>
            <person name="Grimwood J."/>
            <person name="Chapman J.A."/>
            <person name="Shapiro H."/>
            <person name="Aerts A."/>
            <person name="Otillar R.P."/>
            <person name="Terry A.Y."/>
            <person name="Boore J.L."/>
            <person name="Simakov O."/>
            <person name="Marletaz F."/>
            <person name="Cho S.-J."/>
            <person name="Edsinger-Gonzales E."/>
            <person name="Havlak P."/>
            <person name="Kuo D.-H."/>
            <person name="Larsson T."/>
            <person name="Lv J."/>
            <person name="Arendt D."/>
            <person name="Savage R."/>
            <person name="Osoegawa K."/>
            <person name="de Jong P."/>
            <person name="Lindberg D.R."/>
            <person name="Seaver E.C."/>
            <person name="Weisblat D.A."/>
            <person name="Putnam N.H."/>
            <person name="Grigoriev I.V."/>
            <person name="Rokhsar D.S."/>
        </authorList>
    </citation>
    <scope>NUCLEOTIDE SEQUENCE</scope>
</reference>
<evidence type="ECO:0000313" key="1">
    <source>
        <dbReference type="EMBL" id="ESN94719.1"/>
    </source>
</evidence>
<protein>
    <recommendedName>
        <fullName evidence="4">F5/8 type C domain-containing protein</fullName>
    </recommendedName>
</protein>
<dbReference type="AlphaFoldDB" id="T1EVM7"/>
<evidence type="ECO:0008006" key="4">
    <source>
        <dbReference type="Google" id="ProtNLM"/>
    </source>
</evidence>
<reference evidence="1 3" key="2">
    <citation type="journal article" date="2013" name="Nature">
        <title>Insights into bilaterian evolution from three spiralian genomes.</title>
        <authorList>
            <person name="Simakov O."/>
            <person name="Marletaz F."/>
            <person name="Cho S.J."/>
            <person name="Edsinger-Gonzales E."/>
            <person name="Havlak P."/>
            <person name="Hellsten U."/>
            <person name="Kuo D.H."/>
            <person name="Larsson T."/>
            <person name="Lv J."/>
            <person name="Arendt D."/>
            <person name="Savage R."/>
            <person name="Osoegawa K."/>
            <person name="de Jong P."/>
            <person name="Grimwood J."/>
            <person name="Chapman J.A."/>
            <person name="Shapiro H."/>
            <person name="Aerts A."/>
            <person name="Otillar R.P."/>
            <person name="Terry A.Y."/>
            <person name="Boore J.L."/>
            <person name="Grigoriev I.V."/>
            <person name="Lindberg D.R."/>
            <person name="Seaver E.C."/>
            <person name="Weisblat D.A."/>
            <person name="Putnam N.H."/>
            <person name="Rokhsar D.S."/>
        </authorList>
    </citation>
    <scope>NUCLEOTIDE SEQUENCE</scope>
</reference>
<dbReference type="HOGENOM" id="CLU_1205934_0_0_1"/>
<dbReference type="SUPFAM" id="SSF49785">
    <property type="entry name" value="Galactose-binding domain-like"/>
    <property type="match status" value="1"/>
</dbReference>
<dbReference type="InterPro" id="IPR008979">
    <property type="entry name" value="Galactose-bd-like_sf"/>
</dbReference>
<dbReference type="EMBL" id="KB097571">
    <property type="protein sequence ID" value="ESN94719.1"/>
    <property type="molecule type" value="Genomic_DNA"/>
</dbReference>
<dbReference type="EMBL" id="AMQM01001725">
    <property type="status" value="NOT_ANNOTATED_CDS"/>
    <property type="molecule type" value="Genomic_DNA"/>
</dbReference>
<organism evidence="2 3">
    <name type="scientific">Helobdella robusta</name>
    <name type="common">Californian leech</name>
    <dbReference type="NCBI Taxonomy" id="6412"/>
    <lineage>
        <taxon>Eukaryota</taxon>
        <taxon>Metazoa</taxon>
        <taxon>Spiralia</taxon>
        <taxon>Lophotrochozoa</taxon>
        <taxon>Annelida</taxon>
        <taxon>Clitellata</taxon>
        <taxon>Hirudinea</taxon>
        <taxon>Rhynchobdellida</taxon>
        <taxon>Glossiphoniidae</taxon>
        <taxon>Helobdella</taxon>
    </lineage>
</organism>
<dbReference type="KEGG" id="hro:HELRODRAFT_164606"/>
<reference evidence="2" key="3">
    <citation type="submission" date="2015-06" db="UniProtKB">
        <authorList>
            <consortium name="EnsemblMetazoa"/>
        </authorList>
    </citation>
    <scope>IDENTIFICATION</scope>
</reference>